<protein>
    <submittedName>
        <fullName evidence="3">Uncharacterized protein</fullName>
    </submittedName>
</protein>
<dbReference type="Gene3D" id="1.10.10.10">
    <property type="entry name" value="Winged helix-like DNA-binding domain superfamily/Winged helix DNA-binding domain"/>
    <property type="match status" value="1"/>
</dbReference>
<dbReference type="Proteomes" id="UP001286313">
    <property type="component" value="Unassembled WGS sequence"/>
</dbReference>
<comment type="caution">
    <text evidence="3">The sequence shown here is derived from an EMBL/GenBank/DDBJ whole genome shotgun (WGS) entry which is preliminary data.</text>
</comment>
<sequence length="128" mass="14805">MNRRDSELTKRAQIVALHDLGLSSRVIATRLTVSRTTVLKWIRRHEETGILTDLDRRPRPKLTTPQEDENIRRAVQDDPFTNAVAIRESLHLNVTPQTIRNRLHGAGIHLRQGHESYVFASKRKCPQR</sequence>
<evidence type="ECO:0000313" key="2">
    <source>
        <dbReference type="EMBL" id="KAK3873785.1"/>
    </source>
</evidence>
<evidence type="ECO:0000313" key="4">
    <source>
        <dbReference type="Proteomes" id="UP001286313"/>
    </source>
</evidence>
<accession>A0AAE1L2E1</accession>
<dbReference type="EMBL" id="JAWQEG010002181">
    <property type="protein sequence ID" value="KAK3873785.1"/>
    <property type="molecule type" value="Genomic_DNA"/>
</dbReference>
<evidence type="ECO:0000256" key="1">
    <source>
        <dbReference type="ARBA" id="ARBA00004123"/>
    </source>
</evidence>
<name>A0AAE1L2E1_PETCI</name>
<organism evidence="3 4">
    <name type="scientific">Petrolisthes cinctipes</name>
    <name type="common">Flat porcelain crab</name>
    <dbReference type="NCBI Taxonomy" id="88211"/>
    <lineage>
        <taxon>Eukaryota</taxon>
        <taxon>Metazoa</taxon>
        <taxon>Ecdysozoa</taxon>
        <taxon>Arthropoda</taxon>
        <taxon>Crustacea</taxon>
        <taxon>Multicrustacea</taxon>
        <taxon>Malacostraca</taxon>
        <taxon>Eumalacostraca</taxon>
        <taxon>Eucarida</taxon>
        <taxon>Decapoda</taxon>
        <taxon>Pleocyemata</taxon>
        <taxon>Anomura</taxon>
        <taxon>Galatheoidea</taxon>
        <taxon>Porcellanidae</taxon>
        <taxon>Petrolisthes</taxon>
    </lineage>
</organism>
<dbReference type="SUPFAM" id="SSF46689">
    <property type="entry name" value="Homeodomain-like"/>
    <property type="match status" value="1"/>
</dbReference>
<dbReference type="InterPro" id="IPR009057">
    <property type="entry name" value="Homeodomain-like_sf"/>
</dbReference>
<dbReference type="InterPro" id="IPR036388">
    <property type="entry name" value="WH-like_DNA-bd_sf"/>
</dbReference>
<dbReference type="AlphaFoldDB" id="A0AAE1L2E1"/>
<keyword evidence="4" id="KW-1185">Reference proteome</keyword>
<gene>
    <name evidence="3" type="ORF">Pcinc_003573</name>
    <name evidence="2" type="ORF">Pcinc_021210</name>
</gene>
<dbReference type="EMBL" id="JAWQEG010000251">
    <property type="protein sequence ID" value="KAK3892597.1"/>
    <property type="molecule type" value="Genomic_DNA"/>
</dbReference>
<dbReference type="Pfam" id="PF13551">
    <property type="entry name" value="HTH_29"/>
    <property type="match status" value="1"/>
</dbReference>
<reference evidence="3" key="1">
    <citation type="submission" date="2023-10" db="EMBL/GenBank/DDBJ databases">
        <title>Genome assemblies of two species of porcelain crab, Petrolisthes cinctipes and Petrolisthes manimaculis (Anomura: Porcellanidae).</title>
        <authorList>
            <person name="Angst P."/>
        </authorList>
    </citation>
    <scope>NUCLEOTIDE SEQUENCE</scope>
    <source>
        <strain evidence="3">PB745_01</strain>
        <tissue evidence="3">Gill</tissue>
    </source>
</reference>
<comment type="subcellular location">
    <subcellularLocation>
        <location evidence="1">Nucleus</location>
    </subcellularLocation>
</comment>
<proteinExistence type="predicted"/>
<evidence type="ECO:0000313" key="3">
    <source>
        <dbReference type="EMBL" id="KAK3892597.1"/>
    </source>
</evidence>
<dbReference type="GO" id="GO:0005634">
    <property type="term" value="C:nucleus"/>
    <property type="evidence" value="ECO:0007669"/>
    <property type="project" value="UniProtKB-SubCell"/>
</dbReference>